<evidence type="ECO:0000256" key="4">
    <source>
        <dbReference type="PROSITE-ProRule" id="PRU01161"/>
    </source>
</evidence>
<evidence type="ECO:0000256" key="1">
    <source>
        <dbReference type="ARBA" id="ARBA00022801"/>
    </source>
</evidence>
<dbReference type="Gene3D" id="3.40.1090.10">
    <property type="entry name" value="Cytosolic phospholipase A2 catalytic domain"/>
    <property type="match status" value="2"/>
</dbReference>
<evidence type="ECO:0000313" key="7">
    <source>
        <dbReference type="Proteomes" id="UP000238205"/>
    </source>
</evidence>
<dbReference type="Pfam" id="PF01734">
    <property type="entry name" value="Patatin"/>
    <property type="match status" value="1"/>
</dbReference>
<keyword evidence="1 4" id="KW-0378">Hydrolase</keyword>
<keyword evidence="7" id="KW-1185">Reference proteome</keyword>
<dbReference type="OrthoDB" id="9770965at2"/>
<sequence length="454" mass="52717">MNHSFFLDDSKKRALVFGGGGSKGSYEIGVWKALDELEYKPDIVTGTSVGALNGALFILGNVAEAEKMWKQIETGNVLDIKGPLNIRSFKDYRRTLTGFLIKIIREKGISSKPLEDMVNSFVDNEKKIRESGIEFGLSVTNLKTMAVEYFFLDDIEEGKLNDYLLASASAYPAIQKKMIDGVPYVDGGYRNQIPINMALDKKPDQVIVVDIHGPGLLKYDNRFEECDSLWIRTKWPLGDMLLFDTHRTEVNIQLGYYETLKLAVPEKYAGVWYTFSYESVQEERAPFYTVLHELLNGHRTRGLYHFIKEEDHQLPLLKELTKRWKTEITEKNMSLAMLELTGKVFNMIPDRKYEVADFQDEIRHRLTKMRDEEHLDPVEEFQPRFILSGKEWSEEFFEGLPMISNRSLISQILDKLEDDTMNWDNPFYRLLIMTRPFPFVIALYCKYLLEKQDI</sequence>
<organism evidence="6 7">
    <name type="scientific">Alkalibacterium olivapovliticus</name>
    <dbReference type="NCBI Taxonomy" id="99907"/>
    <lineage>
        <taxon>Bacteria</taxon>
        <taxon>Bacillati</taxon>
        <taxon>Bacillota</taxon>
        <taxon>Bacilli</taxon>
        <taxon>Lactobacillales</taxon>
        <taxon>Carnobacteriaceae</taxon>
        <taxon>Alkalibacterium</taxon>
    </lineage>
</organism>
<reference evidence="6 7" key="1">
    <citation type="submission" date="2018-03" db="EMBL/GenBank/DDBJ databases">
        <title>Genomic Encyclopedia of Archaeal and Bacterial Type Strains, Phase II (KMG-II): from individual species to whole genera.</title>
        <authorList>
            <person name="Goeker M."/>
        </authorList>
    </citation>
    <scope>NUCLEOTIDE SEQUENCE [LARGE SCALE GENOMIC DNA]</scope>
    <source>
        <strain evidence="6 7">DSM 13175</strain>
    </source>
</reference>
<dbReference type="RefSeq" id="WP_106190404.1">
    <property type="nucleotide sequence ID" value="NZ_PVTO01000002.1"/>
</dbReference>
<dbReference type="GO" id="GO:0016042">
    <property type="term" value="P:lipid catabolic process"/>
    <property type="evidence" value="ECO:0007669"/>
    <property type="project" value="UniProtKB-UniRule"/>
</dbReference>
<feature type="active site" description="Nucleophile" evidence="4">
    <location>
        <position position="48"/>
    </location>
</feature>
<dbReference type="Proteomes" id="UP000238205">
    <property type="component" value="Unassembled WGS sequence"/>
</dbReference>
<dbReference type="PANTHER" id="PTHR14226">
    <property type="entry name" value="NEUROPATHY TARGET ESTERASE/SWISS CHEESE D.MELANOGASTER"/>
    <property type="match status" value="1"/>
</dbReference>
<dbReference type="InterPro" id="IPR016035">
    <property type="entry name" value="Acyl_Trfase/lysoPLipase"/>
</dbReference>
<dbReference type="PROSITE" id="PS51635">
    <property type="entry name" value="PNPLA"/>
    <property type="match status" value="1"/>
</dbReference>
<feature type="domain" description="PNPLA" evidence="5">
    <location>
        <begin position="15"/>
        <end position="199"/>
    </location>
</feature>
<evidence type="ECO:0000259" key="5">
    <source>
        <dbReference type="PROSITE" id="PS51635"/>
    </source>
</evidence>
<dbReference type="EMBL" id="PVTO01000002">
    <property type="protein sequence ID" value="PRY83842.1"/>
    <property type="molecule type" value="Genomic_DNA"/>
</dbReference>
<accession>A0A2T0WAW6</accession>
<evidence type="ECO:0000313" key="6">
    <source>
        <dbReference type="EMBL" id="PRY83842.1"/>
    </source>
</evidence>
<gene>
    <name evidence="6" type="ORF">CLV38_10223</name>
</gene>
<dbReference type="AlphaFoldDB" id="A0A2T0WAW6"/>
<dbReference type="PANTHER" id="PTHR14226:SF29">
    <property type="entry name" value="NEUROPATHY TARGET ESTERASE SWS"/>
    <property type="match status" value="1"/>
</dbReference>
<feature type="short sequence motif" description="DGA/G" evidence="4">
    <location>
        <begin position="186"/>
        <end position="188"/>
    </location>
</feature>
<dbReference type="CDD" id="cd07209">
    <property type="entry name" value="Pat_hypo_Ecoli_Z1214_like"/>
    <property type="match status" value="1"/>
</dbReference>
<keyword evidence="3 4" id="KW-0443">Lipid metabolism</keyword>
<dbReference type="GO" id="GO:0016787">
    <property type="term" value="F:hydrolase activity"/>
    <property type="evidence" value="ECO:0007669"/>
    <property type="project" value="UniProtKB-UniRule"/>
</dbReference>
<evidence type="ECO:0000256" key="3">
    <source>
        <dbReference type="ARBA" id="ARBA00023098"/>
    </source>
</evidence>
<dbReference type="InterPro" id="IPR050301">
    <property type="entry name" value="NTE"/>
</dbReference>
<comment type="caution">
    <text evidence="6">The sequence shown here is derived from an EMBL/GenBank/DDBJ whole genome shotgun (WGS) entry which is preliminary data.</text>
</comment>
<name>A0A2T0WAW6_9LACT</name>
<keyword evidence="2 4" id="KW-0442">Lipid degradation</keyword>
<dbReference type="InterPro" id="IPR002641">
    <property type="entry name" value="PNPLA_dom"/>
</dbReference>
<evidence type="ECO:0000256" key="2">
    <source>
        <dbReference type="ARBA" id="ARBA00022963"/>
    </source>
</evidence>
<feature type="short sequence motif" description="GXGXXG" evidence="4">
    <location>
        <begin position="19"/>
        <end position="24"/>
    </location>
</feature>
<feature type="active site" description="Proton acceptor" evidence="4">
    <location>
        <position position="186"/>
    </location>
</feature>
<dbReference type="SUPFAM" id="SSF52151">
    <property type="entry name" value="FabD/lysophospholipase-like"/>
    <property type="match status" value="1"/>
</dbReference>
<feature type="short sequence motif" description="GXSXG" evidence="4">
    <location>
        <begin position="46"/>
        <end position="50"/>
    </location>
</feature>
<protein>
    <submittedName>
        <fullName evidence="6">NTE family protein</fullName>
    </submittedName>
</protein>
<proteinExistence type="predicted"/>